<sequence>MPGCIRKLLGFVRVTKQRADYELLSLHKEPPRALLLELPLKILLLIVPHLPLVSQACLVLTCKHLYRLLRSALDDEVLAWPKYLTSPITPWHDPPLDLFRDNPEVPRNDFLLKLEDAWWLYCCKCLKLHPSYQFKPWFVGPWTPPSTRFCNSNVGVVDLCACLSLTYWNGVQLAMVNNKQCLLHKCSVISQPNAFVALTTMVTFDTDCYLVVTTRYNVYLSSPHKKLGETVDWLDAYRPPPNTEGIFVCPHMHALAWLYGRYWKSSGCQYSCECCDTNCHLLFCTYDGLHSVIKGERNLGIIRFDTYRFSEELERSCRWRRTSRRPRNAMETTWYHRVWAFNWDQGGISTSYIMGMTS</sequence>
<dbReference type="RefSeq" id="XP_070884545.1">
    <property type="nucleotide sequence ID" value="XM_071034489.1"/>
</dbReference>
<dbReference type="Proteomes" id="UP001610432">
    <property type="component" value="Unassembled WGS sequence"/>
</dbReference>
<dbReference type="GeneID" id="98149561"/>
<accession>A0ABR4LM04</accession>
<protein>
    <recommendedName>
        <fullName evidence="3">F-box domain-containing protein</fullName>
    </recommendedName>
</protein>
<reference evidence="1 2" key="1">
    <citation type="submission" date="2024-07" db="EMBL/GenBank/DDBJ databases">
        <title>Section-level genome sequencing and comparative genomics of Aspergillus sections Usti and Cavernicolus.</title>
        <authorList>
            <consortium name="Lawrence Berkeley National Laboratory"/>
            <person name="Nybo J.L."/>
            <person name="Vesth T.C."/>
            <person name="Theobald S."/>
            <person name="Frisvad J.C."/>
            <person name="Larsen T.O."/>
            <person name="Kjaerboelling I."/>
            <person name="Rothschild-Mancinelli K."/>
            <person name="Lyhne E.K."/>
            <person name="Kogle M.E."/>
            <person name="Barry K."/>
            <person name="Clum A."/>
            <person name="Na H."/>
            <person name="Ledsgaard L."/>
            <person name="Lin J."/>
            <person name="Lipzen A."/>
            <person name="Kuo A."/>
            <person name="Riley R."/>
            <person name="Mondo S."/>
            <person name="Labutti K."/>
            <person name="Haridas S."/>
            <person name="Pangalinan J."/>
            <person name="Salamov A.A."/>
            <person name="Simmons B.A."/>
            <person name="Magnuson J.K."/>
            <person name="Chen J."/>
            <person name="Drula E."/>
            <person name="Henrissat B."/>
            <person name="Wiebenga A."/>
            <person name="Lubbers R.J."/>
            <person name="Gomes A.C."/>
            <person name="Macurrencykelacurrency M.R."/>
            <person name="Stajich J."/>
            <person name="Grigoriev I.V."/>
            <person name="Mortensen U.H."/>
            <person name="De Vries R.P."/>
            <person name="Baker S.E."/>
            <person name="Andersen M.R."/>
        </authorList>
    </citation>
    <scope>NUCLEOTIDE SEQUENCE [LARGE SCALE GENOMIC DNA]</scope>
    <source>
        <strain evidence="1 2">CBS 449.75</strain>
    </source>
</reference>
<gene>
    <name evidence="1" type="ORF">BJX67DRAFT_389330</name>
</gene>
<proteinExistence type="predicted"/>
<dbReference type="EMBL" id="JBFXLQ010000031">
    <property type="protein sequence ID" value="KAL2865566.1"/>
    <property type="molecule type" value="Genomic_DNA"/>
</dbReference>
<evidence type="ECO:0000313" key="2">
    <source>
        <dbReference type="Proteomes" id="UP001610432"/>
    </source>
</evidence>
<evidence type="ECO:0008006" key="3">
    <source>
        <dbReference type="Google" id="ProtNLM"/>
    </source>
</evidence>
<keyword evidence="2" id="KW-1185">Reference proteome</keyword>
<comment type="caution">
    <text evidence="1">The sequence shown here is derived from an EMBL/GenBank/DDBJ whole genome shotgun (WGS) entry which is preliminary data.</text>
</comment>
<name>A0ABR4LM04_9EURO</name>
<evidence type="ECO:0000313" key="1">
    <source>
        <dbReference type="EMBL" id="KAL2865566.1"/>
    </source>
</evidence>
<organism evidence="1 2">
    <name type="scientific">Aspergillus lucknowensis</name>
    <dbReference type="NCBI Taxonomy" id="176173"/>
    <lineage>
        <taxon>Eukaryota</taxon>
        <taxon>Fungi</taxon>
        <taxon>Dikarya</taxon>
        <taxon>Ascomycota</taxon>
        <taxon>Pezizomycotina</taxon>
        <taxon>Eurotiomycetes</taxon>
        <taxon>Eurotiomycetidae</taxon>
        <taxon>Eurotiales</taxon>
        <taxon>Aspergillaceae</taxon>
        <taxon>Aspergillus</taxon>
        <taxon>Aspergillus subgen. Nidulantes</taxon>
    </lineage>
</organism>